<dbReference type="PANTHER" id="PTHR42820">
    <property type="entry name" value="SHORT-CHAIN DEHYDROGENASE REDUCTASE"/>
    <property type="match status" value="1"/>
</dbReference>
<dbReference type="EMBL" id="SACN01000001">
    <property type="protein sequence ID" value="RVT94012.1"/>
    <property type="molecule type" value="Genomic_DNA"/>
</dbReference>
<evidence type="ECO:0000313" key="3">
    <source>
        <dbReference type="Proteomes" id="UP000282971"/>
    </source>
</evidence>
<evidence type="ECO:0000313" key="2">
    <source>
        <dbReference type="EMBL" id="RVT94012.1"/>
    </source>
</evidence>
<dbReference type="PRINTS" id="PR00081">
    <property type="entry name" value="GDHRDH"/>
</dbReference>
<protein>
    <submittedName>
        <fullName evidence="2">SDR family oxidoreductase</fullName>
    </submittedName>
</protein>
<organism evidence="2 3">
    <name type="scientific">Sphingomonas crocodyli</name>
    <dbReference type="NCBI Taxonomy" id="1979270"/>
    <lineage>
        <taxon>Bacteria</taxon>
        <taxon>Pseudomonadati</taxon>
        <taxon>Pseudomonadota</taxon>
        <taxon>Alphaproteobacteria</taxon>
        <taxon>Sphingomonadales</taxon>
        <taxon>Sphingomonadaceae</taxon>
        <taxon>Sphingomonas</taxon>
    </lineage>
</organism>
<dbReference type="FunFam" id="3.40.50.720:FF:000084">
    <property type="entry name" value="Short-chain dehydrogenase reductase"/>
    <property type="match status" value="1"/>
</dbReference>
<dbReference type="InterPro" id="IPR036291">
    <property type="entry name" value="NAD(P)-bd_dom_sf"/>
</dbReference>
<dbReference type="InterPro" id="IPR002347">
    <property type="entry name" value="SDR_fam"/>
</dbReference>
<comment type="similarity">
    <text evidence="1">Belongs to the short-chain dehydrogenases/reductases (SDR) family.</text>
</comment>
<dbReference type="PRINTS" id="PR00080">
    <property type="entry name" value="SDRFAMILY"/>
</dbReference>
<dbReference type="CDD" id="cd05233">
    <property type="entry name" value="SDR_c"/>
    <property type="match status" value="1"/>
</dbReference>
<comment type="caution">
    <text evidence="2">The sequence shown here is derived from an EMBL/GenBank/DDBJ whole genome shotgun (WGS) entry which is preliminary data.</text>
</comment>
<dbReference type="SUPFAM" id="SSF51735">
    <property type="entry name" value="NAD(P)-binding Rossmann-fold domains"/>
    <property type="match status" value="1"/>
</dbReference>
<sequence>MSDFSGKIALVTGAGSGIGRETALFFARAGARVACADINPDALDETLGFIRQKGGDGIAIPADLSTPEACEMVVAKTIEGLGGLHHAFNNAGVAGSFGDRLWDADGIHRTLSINLEAVIWGMKHQIAHMVGNGGGTIVNTASIAGISGNVGTLDYTAAKHGVVGFSKAAAMMYGPQGVRINIVCPGLIQTGMTTIEGRPITEAGLKKLSPVTGQMGEPADIAEAVLWLSSPKSKFVYGVALPVDGGFSIN</sequence>
<dbReference type="Gene3D" id="3.40.50.720">
    <property type="entry name" value="NAD(P)-binding Rossmann-like Domain"/>
    <property type="match status" value="1"/>
</dbReference>
<dbReference type="PANTHER" id="PTHR42820:SF1">
    <property type="entry name" value="SHORT-CHAIN DEHYDROGENASE_REDUCTASE FAMILY PROTEIN"/>
    <property type="match status" value="1"/>
</dbReference>
<reference evidence="2 3" key="1">
    <citation type="submission" date="2019-01" db="EMBL/GenBank/DDBJ databases">
        <authorList>
            <person name="Chen W.-M."/>
        </authorList>
    </citation>
    <scope>NUCLEOTIDE SEQUENCE [LARGE SCALE GENOMIC DNA]</scope>
    <source>
        <strain evidence="2 3">CCP-7</strain>
    </source>
</reference>
<dbReference type="PROSITE" id="PS00061">
    <property type="entry name" value="ADH_SHORT"/>
    <property type="match status" value="1"/>
</dbReference>
<name>A0A437M8H6_9SPHN</name>
<dbReference type="RefSeq" id="WP_127743184.1">
    <property type="nucleotide sequence ID" value="NZ_SACN01000001.1"/>
</dbReference>
<proteinExistence type="inferred from homology"/>
<evidence type="ECO:0000256" key="1">
    <source>
        <dbReference type="ARBA" id="ARBA00006484"/>
    </source>
</evidence>
<dbReference type="OrthoDB" id="9792355at2"/>
<dbReference type="InterPro" id="IPR020904">
    <property type="entry name" value="Sc_DH/Rdtase_CS"/>
</dbReference>
<dbReference type="Proteomes" id="UP000282971">
    <property type="component" value="Unassembled WGS sequence"/>
</dbReference>
<accession>A0A437M8H6</accession>
<gene>
    <name evidence="2" type="ORF">EOD43_09195</name>
</gene>
<dbReference type="Pfam" id="PF13561">
    <property type="entry name" value="adh_short_C2"/>
    <property type="match status" value="1"/>
</dbReference>
<keyword evidence="3" id="KW-1185">Reference proteome</keyword>
<dbReference type="AlphaFoldDB" id="A0A437M8H6"/>